<dbReference type="STRING" id="45658.VSVS12_02870"/>
<evidence type="ECO:0000313" key="1">
    <source>
        <dbReference type="EMBL" id="ANU35282.1"/>
    </source>
</evidence>
<dbReference type="RefSeq" id="WP_418113575.1">
    <property type="nucleotide sequence ID" value="NZ_CP134280.1"/>
</dbReference>
<protein>
    <submittedName>
        <fullName evidence="1">Putative 11.6 kDa protein in scrR 3'region</fullName>
    </submittedName>
</protein>
<dbReference type="InterPro" id="IPR019731">
    <property type="entry name" value="DUF2607"/>
</dbReference>
<dbReference type="Pfam" id="PF10795">
    <property type="entry name" value="DUF2607"/>
    <property type="match status" value="1"/>
</dbReference>
<evidence type="ECO:0000313" key="2">
    <source>
        <dbReference type="Proteomes" id="UP000092528"/>
    </source>
</evidence>
<dbReference type="PATRIC" id="fig|45658.7.peg.111"/>
<reference evidence="1 2" key="1">
    <citation type="submission" date="2016-07" db="EMBL/GenBank/DDBJ databases">
        <title>Genome sequencing of Vibrio scophthalmi strain VS-05, an isolated from Paralichthys olivaceus.</title>
        <authorList>
            <person name="Han H.-J."/>
        </authorList>
    </citation>
    <scope>NUCLEOTIDE SEQUENCE [LARGE SCALE GENOMIC DNA]</scope>
    <source>
        <strain evidence="1 2">VS-05</strain>
    </source>
</reference>
<accession>A0A1C7F5R0</accession>
<dbReference type="EMBL" id="CP016414">
    <property type="protein sequence ID" value="ANU35282.1"/>
    <property type="molecule type" value="Genomic_DNA"/>
</dbReference>
<dbReference type="Proteomes" id="UP000092528">
    <property type="component" value="Chromosome 1"/>
</dbReference>
<dbReference type="AlphaFoldDB" id="A0A1C7F5R0"/>
<proteinExistence type="predicted"/>
<sequence>MIMTPRFGLLSPRKLMIVLCTVMLLLWTNFAVIHHQLDLNLQHHEHHHCQLFASVVHGAKSSSLALLLSNSSEPPPSLAVYHYLEVPVIAQIARAPPKLI</sequence>
<gene>
    <name evidence="1" type="ORF">VSVS05_00127</name>
</gene>
<organism evidence="1 2">
    <name type="scientific">Vibrio scophthalmi</name>
    <dbReference type="NCBI Taxonomy" id="45658"/>
    <lineage>
        <taxon>Bacteria</taxon>
        <taxon>Pseudomonadati</taxon>
        <taxon>Pseudomonadota</taxon>
        <taxon>Gammaproteobacteria</taxon>
        <taxon>Vibrionales</taxon>
        <taxon>Vibrionaceae</taxon>
        <taxon>Vibrio</taxon>
    </lineage>
</organism>
<keyword evidence="2" id="KW-1185">Reference proteome</keyword>
<name>A0A1C7F5R0_9VIBR</name>